<organism evidence="1">
    <name type="scientific">Bacteroides fragilis</name>
    <dbReference type="NCBI Taxonomy" id="817"/>
    <lineage>
        <taxon>Bacteria</taxon>
        <taxon>Pseudomonadati</taxon>
        <taxon>Bacteroidota</taxon>
        <taxon>Bacteroidia</taxon>
        <taxon>Bacteroidales</taxon>
        <taxon>Bacteroidaceae</taxon>
        <taxon>Bacteroides</taxon>
    </lineage>
</organism>
<accession>A0A097IY62</accession>
<proteinExistence type="predicted"/>
<geneLocation type="plasmid" evidence="1">
    <name>pBF69566b</name>
</geneLocation>
<keyword evidence="1" id="KW-0614">Plasmid</keyword>
<dbReference type="AlphaFoldDB" id="A0A097IY62"/>
<sequence>MVESLVYLVLHTRLAGRILLCQPKHSGTLLDLIGQNTGFTEDNDTPEIGCKLGRNYPVLLHHTKRDFGMLPDGIHLMPLHGTVKINLPVGIHIAHGDGIRISVIAMKGKRTAGHALQYRQAFFGRQQLAFAPHFSEHHISFI</sequence>
<dbReference type="EMBL" id="KJ830768">
    <property type="protein sequence ID" value="AIT71647.1"/>
    <property type="molecule type" value="Genomic_DNA"/>
</dbReference>
<name>A0A097IY62_BACFG</name>
<reference evidence="1" key="1">
    <citation type="journal article" date="2014" name="Int. J. Antimicrob. Agents">
        <title>Use of MALDI-TOF/MS for routine detection of cfiA gene-positive Bacteroides fragilis strains.</title>
        <authorList>
            <person name="Fenyvesi V.S."/>
            <person name="Urban E."/>
            <person name="Bartha N."/>
            <person name="Abrok M."/>
            <person name="Kostrzewa M."/>
            <person name="Nagy E."/>
            <person name="Minarovits J."/>
            <person name="Soki J."/>
        </authorList>
    </citation>
    <scope>NUCLEOTIDE SEQUENCE</scope>
    <source>
        <strain evidence="1">69566</strain>
        <plasmid evidence="1">pBF69566b</plasmid>
    </source>
</reference>
<protein>
    <submittedName>
        <fullName evidence="1">NimA</fullName>
    </submittedName>
</protein>
<evidence type="ECO:0000313" key="1">
    <source>
        <dbReference type="EMBL" id="AIT71647.1"/>
    </source>
</evidence>